<dbReference type="SUPFAM" id="SSF56436">
    <property type="entry name" value="C-type lectin-like"/>
    <property type="match status" value="1"/>
</dbReference>
<accession>A0ABT7VRL1</accession>
<dbReference type="InterPro" id="IPR042095">
    <property type="entry name" value="SUMF_sf"/>
</dbReference>
<dbReference type="InterPro" id="IPR051043">
    <property type="entry name" value="Sulfatase_Mod_Factor_Kinase"/>
</dbReference>
<protein>
    <submittedName>
        <fullName evidence="2">Formylglycine-generating enzyme family protein</fullName>
    </submittedName>
</protein>
<dbReference type="PANTHER" id="PTHR23150">
    <property type="entry name" value="SULFATASE MODIFYING FACTOR 1, 2"/>
    <property type="match status" value="1"/>
</dbReference>
<evidence type="ECO:0000313" key="2">
    <source>
        <dbReference type="EMBL" id="MDM8562312.1"/>
    </source>
</evidence>
<feature type="domain" description="Sulfatase-modifying factor enzyme-like" evidence="1">
    <location>
        <begin position="191"/>
        <end position="443"/>
    </location>
</feature>
<dbReference type="PANTHER" id="PTHR23150:SF19">
    <property type="entry name" value="FORMYLGLYCINE-GENERATING ENZYME"/>
    <property type="match status" value="1"/>
</dbReference>
<evidence type="ECO:0000259" key="1">
    <source>
        <dbReference type="Pfam" id="PF03781"/>
    </source>
</evidence>
<reference evidence="2" key="1">
    <citation type="submission" date="2023-06" db="EMBL/GenBank/DDBJ databases">
        <title>Uncultivated large filamentous bacteria from sulfidic sediments reveal new species and different genomic features in energy metabolism and defense.</title>
        <authorList>
            <person name="Fonseca A."/>
        </authorList>
    </citation>
    <scope>NUCLEOTIDE SEQUENCE</scope>
    <source>
        <strain evidence="2">HSG4</strain>
    </source>
</reference>
<dbReference type="Pfam" id="PF03781">
    <property type="entry name" value="FGE-sulfatase"/>
    <property type="match status" value="1"/>
</dbReference>
<dbReference type="InterPro" id="IPR005532">
    <property type="entry name" value="SUMF_dom"/>
</dbReference>
<organism evidence="2 3">
    <name type="scientific">Candidatus Marithioploca araucensis</name>
    <dbReference type="NCBI Taxonomy" id="70273"/>
    <lineage>
        <taxon>Bacteria</taxon>
        <taxon>Pseudomonadati</taxon>
        <taxon>Pseudomonadota</taxon>
        <taxon>Gammaproteobacteria</taxon>
        <taxon>Thiotrichales</taxon>
        <taxon>Thiotrichaceae</taxon>
        <taxon>Candidatus Marithioploca</taxon>
    </lineage>
</organism>
<evidence type="ECO:0000313" key="3">
    <source>
        <dbReference type="Proteomes" id="UP001171945"/>
    </source>
</evidence>
<gene>
    <name evidence="2" type="ORF">QUF54_03060</name>
</gene>
<proteinExistence type="predicted"/>
<sequence>MLETFLSISGGFNTLHETYQRISGIFKADKNQQYLERIASGIERLSETILYAPSQENVIDVNQSHQRKINSLKEVKESLEPVQRAVGGEILSSAMIWTPEKMQNVMREKGPWEVLADIRPLALSKAPNNPDMIPILFEHQGLQYIGWQMRGVLPIMFDCQYDELWVPETSYEIKRQPGELFSNSLKDGSKAPEMVIIPAGEFRMGDILGTGGDYEKYQKPVHHVSVECFAMGRYPVTVGEFRSFVKATRYKTEAEKGDGAYVWKDNEWKTLKDANWRNPYLSQTDNHPVVCVSWNDAVAYTEWLSKQTGQAYRLPSEAEWEYAARAGTETDYWWGNEIGDNQANCYNSGSQWSNKSTSPIGSFKANPFGLFDTVGNVWEWCADNWHENYEGAPTDGTVWKGGDESLRVLRGGSWDVVPDFCRRAYRSWGTSDLRYQDIGFRVAARL</sequence>
<dbReference type="Proteomes" id="UP001171945">
    <property type="component" value="Unassembled WGS sequence"/>
</dbReference>
<name>A0ABT7VRL1_9GAMM</name>
<comment type="caution">
    <text evidence="2">The sequence shown here is derived from an EMBL/GenBank/DDBJ whole genome shotgun (WGS) entry which is preliminary data.</text>
</comment>
<dbReference type="EMBL" id="JAUCGM010000113">
    <property type="protein sequence ID" value="MDM8562312.1"/>
    <property type="molecule type" value="Genomic_DNA"/>
</dbReference>
<dbReference type="InterPro" id="IPR016187">
    <property type="entry name" value="CTDL_fold"/>
</dbReference>
<dbReference type="Gene3D" id="3.90.1580.10">
    <property type="entry name" value="paralog of FGE (formylglycine-generating enzyme)"/>
    <property type="match status" value="1"/>
</dbReference>
<keyword evidence="3" id="KW-1185">Reference proteome</keyword>